<dbReference type="RefSeq" id="WP_284330142.1">
    <property type="nucleotide sequence ID" value="NZ_BSOA01000003.1"/>
</dbReference>
<protein>
    <recommendedName>
        <fullName evidence="3">Class I SAM-dependent methyltransferase</fullName>
    </recommendedName>
</protein>
<gene>
    <name evidence="1" type="ORF">GCM10007898_03000</name>
</gene>
<proteinExistence type="predicted"/>
<dbReference type="InterPro" id="IPR029063">
    <property type="entry name" value="SAM-dependent_MTases_sf"/>
</dbReference>
<evidence type="ECO:0000313" key="1">
    <source>
        <dbReference type="EMBL" id="GLQ86734.1"/>
    </source>
</evidence>
<dbReference type="Pfam" id="PF13578">
    <property type="entry name" value="Methyltransf_24"/>
    <property type="match status" value="1"/>
</dbReference>
<keyword evidence="2" id="KW-1185">Reference proteome</keyword>
<dbReference type="Proteomes" id="UP001156627">
    <property type="component" value="Unassembled WGS sequence"/>
</dbReference>
<dbReference type="EMBL" id="BSOA01000003">
    <property type="protein sequence ID" value="GLQ86734.1"/>
    <property type="molecule type" value="Genomic_DNA"/>
</dbReference>
<organism evidence="1 2">
    <name type="scientific">Dyella flagellata</name>
    <dbReference type="NCBI Taxonomy" id="1867833"/>
    <lineage>
        <taxon>Bacteria</taxon>
        <taxon>Pseudomonadati</taxon>
        <taxon>Pseudomonadota</taxon>
        <taxon>Gammaproteobacteria</taxon>
        <taxon>Lysobacterales</taxon>
        <taxon>Rhodanobacteraceae</taxon>
        <taxon>Dyella</taxon>
    </lineage>
</organism>
<reference evidence="2" key="1">
    <citation type="journal article" date="2019" name="Int. J. Syst. Evol. Microbiol.">
        <title>The Global Catalogue of Microorganisms (GCM) 10K type strain sequencing project: providing services to taxonomists for standard genome sequencing and annotation.</title>
        <authorList>
            <consortium name="The Broad Institute Genomics Platform"/>
            <consortium name="The Broad Institute Genome Sequencing Center for Infectious Disease"/>
            <person name="Wu L."/>
            <person name="Ma J."/>
        </authorList>
    </citation>
    <scope>NUCLEOTIDE SEQUENCE [LARGE SCALE GENOMIC DNA]</scope>
    <source>
        <strain evidence="2">NBRC 111981</strain>
    </source>
</reference>
<evidence type="ECO:0008006" key="3">
    <source>
        <dbReference type="Google" id="ProtNLM"/>
    </source>
</evidence>
<dbReference type="Gene3D" id="3.40.50.150">
    <property type="entry name" value="Vaccinia Virus protein VP39"/>
    <property type="match status" value="1"/>
</dbReference>
<name>A0ABQ5X7U2_9GAMM</name>
<comment type="caution">
    <text evidence="1">The sequence shown here is derived from an EMBL/GenBank/DDBJ whole genome shotgun (WGS) entry which is preliminary data.</text>
</comment>
<accession>A0ABQ5X7U2</accession>
<evidence type="ECO:0000313" key="2">
    <source>
        <dbReference type="Proteomes" id="UP001156627"/>
    </source>
</evidence>
<dbReference type="SUPFAM" id="SSF53335">
    <property type="entry name" value="S-adenosyl-L-methionine-dependent methyltransferases"/>
    <property type="match status" value="1"/>
</dbReference>
<sequence length="305" mass="35808">MSHLDKLSRFFRRRAQDNQENAARKRILTSHPNGHFYSPVVDPSEISARTDQIWPVHPAILGIDFNDASHQSILAREFPRFYPQYDYPEHLQESETLSSFFTQNSQFSWLDSRLFFVLLRAWRPARILEVGSGFSTLLAADVKRRFLDGDLDLTCIEPYPRPFLHHGFDGLTRLIEQKVQDVPMAEFLRLEAGDILFIDSSHVAKTGSDVNYLYFDVLPRLKPGVRIHVHDVFFPHDYPKEWVIDQNRSWNEQYVLRALLMYSNAFEVIFSSSYAYWRFPEQVRSALAYADGRYFDGGSIWFERR</sequence>